<comment type="caution">
    <text evidence="1">The sequence shown here is derived from an EMBL/GenBank/DDBJ whole genome shotgun (WGS) entry which is preliminary data.</text>
</comment>
<dbReference type="InterPro" id="IPR008928">
    <property type="entry name" value="6-hairpin_glycosidase_sf"/>
</dbReference>
<accession>A0A7J7KCZ6</accession>
<dbReference type="EMBL" id="VXIV02000839">
    <property type="protein sequence ID" value="KAF6035731.1"/>
    <property type="molecule type" value="Genomic_DNA"/>
</dbReference>
<evidence type="ECO:0000313" key="1">
    <source>
        <dbReference type="EMBL" id="KAF6035731.1"/>
    </source>
</evidence>
<dbReference type="OrthoDB" id="3542292at2759"/>
<proteinExistence type="predicted"/>
<sequence length="100" mass="11652">MSFRYDIIPPKVLDAVQMSHIFPDSKTFVDKPLRATTDELSQAFNALPQPLSTKHLKEFVEKYLMKKATTWSPSYRPTSMRVPNSWRQLRTTDSRSLHLV</sequence>
<evidence type="ECO:0000313" key="2">
    <source>
        <dbReference type="Proteomes" id="UP000593567"/>
    </source>
</evidence>
<dbReference type="GO" id="GO:0005975">
    <property type="term" value="P:carbohydrate metabolic process"/>
    <property type="evidence" value="ECO:0007669"/>
    <property type="project" value="InterPro"/>
</dbReference>
<keyword evidence="2" id="KW-1185">Reference proteome</keyword>
<dbReference type="AlphaFoldDB" id="A0A7J7KCZ6"/>
<gene>
    <name evidence="1" type="ORF">EB796_005967</name>
</gene>
<protein>
    <submittedName>
        <fullName evidence="1">Uncharacterized protein</fullName>
    </submittedName>
</protein>
<dbReference type="InterPro" id="IPR012341">
    <property type="entry name" value="6hp_glycosidase-like_sf"/>
</dbReference>
<dbReference type="SUPFAM" id="SSF48208">
    <property type="entry name" value="Six-hairpin glycosidases"/>
    <property type="match status" value="1"/>
</dbReference>
<name>A0A7J7KCZ6_BUGNE</name>
<dbReference type="Gene3D" id="1.50.10.10">
    <property type="match status" value="1"/>
</dbReference>
<dbReference type="Proteomes" id="UP000593567">
    <property type="component" value="Unassembled WGS sequence"/>
</dbReference>
<organism evidence="1 2">
    <name type="scientific">Bugula neritina</name>
    <name type="common">Brown bryozoan</name>
    <name type="synonym">Sertularia neritina</name>
    <dbReference type="NCBI Taxonomy" id="10212"/>
    <lineage>
        <taxon>Eukaryota</taxon>
        <taxon>Metazoa</taxon>
        <taxon>Spiralia</taxon>
        <taxon>Lophotrochozoa</taxon>
        <taxon>Bryozoa</taxon>
        <taxon>Gymnolaemata</taxon>
        <taxon>Cheilostomatida</taxon>
        <taxon>Flustrina</taxon>
        <taxon>Buguloidea</taxon>
        <taxon>Bugulidae</taxon>
        <taxon>Bugula</taxon>
    </lineage>
</organism>
<reference evidence="1" key="1">
    <citation type="submission" date="2020-06" db="EMBL/GenBank/DDBJ databases">
        <title>Draft genome of Bugula neritina, a colonial animal packing powerful symbionts and potential medicines.</title>
        <authorList>
            <person name="Rayko M."/>
        </authorList>
    </citation>
    <scope>NUCLEOTIDE SEQUENCE [LARGE SCALE GENOMIC DNA]</scope>
    <source>
        <strain evidence="1">Kwan_BN1</strain>
    </source>
</reference>